<gene>
    <name evidence="2" type="ORF">NITMOv2_0228</name>
</gene>
<keyword evidence="3" id="KW-1185">Reference proteome</keyword>
<dbReference type="STRING" id="42253.NITMOv2_0228"/>
<protein>
    <recommendedName>
        <fullName evidence="4">PsbP C-terminal domain-containing protein</fullName>
    </recommendedName>
</protein>
<feature type="chain" id="PRO_5005476768" description="PsbP C-terminal domain-containing protein" evidence="1">
    <location>
        <begin position="25"/>
        <end position="186"/>
    </location>
</feature>
<dbReference type="PATRIC" id="fig|42253.5.peg.221"/>
<dbReference type="AlphaFoldDB" id="A0A0K2G7S3"/>
<accession>A0A0K2G7S3</accession>
<dbReference type="KEGG" id="nmv:NITMOv2_0228"/>
<reference evidence="2 3" key="1">
    <citation type="journal article" date="2015" name="Proc. Natl. Acad. Sci. U.S.A.">
        <title>Expanded metabolic versatility of ubiquitous nitrite-oxidizing bacteria from the genus Nitrospira.</title>
        <authorList>
            <person name="Koch H."/>
            <person name="Lucker S."/>
            <person name="Albertsen M."/>
            <person name="Kitzinger K."/>
            <person name="Herbold C."/>
            <person name="Spieck E."/>
            <person name="Nielsen P.H."/>
            <person name="Wagner M."/>
            <person name="Daims H."/>
        </authorList>
    </citation>
    <scope>NUCLEOTIDE SEQUENCE [LARGE SCALE GENOMIC DNA]</scope>
    <source>
        <strain evidence="2 3">NSP M-1</strain>
    </source>
</reference>
<evidence type="ECO:0008006" key="4">
    <source>
        <dbReference type="Google" id="ProtNLM"/>
    </source>
</evidence>
<evidence type="ECO:0000256" key="1">
    <source>
        <dbReference type="SAM" id="SignalP"/>
    </source>
</evidence>
<proteinExistence type="predicted"/>
<evidence type="ECO:0000313" key="3">
    <source>
        <dbReference type="Proteomes" id="UP000069205"/>
    </source>
</evidence>
<dbReference type="EMBL" id="CP011801">
    <property type="protein sequence ID" value="ALA56667.1"/>
    <property type="molecule type" value="Genomic_DNA"/>
</dbReference>
<sequence>MPRLLGLQAGSFFLSLWCCLASVAADVVPVATADSSPAVEGQPGQSYGPGTRLLIPQGRASFVIPAGWQAQRPDDSETIVAVSDSGAGFIMVFMLLHMTEEQLTELLAEPQPLTHDLVFEPTGTVAKKGNRLTASYESGSLSGRALAVMGPDQAVLFFLGSPHTDSGHADRVLDELADSTEFPAPQ</sequence>
<name>A0A0K2G7S3_NITMO</name>
<dbReference type="Proteomes" id="UP000069205">
    <property type="component" value="Chromosome"/>
</dbReference>
<feature type="signal peptide" evidence="1">
    <location>
        <begin position="1"/>
        <end position="24"/>
    </location>
</feature>
<organism evidence="2 3">
    <name type="scientific">Nitrospira moscoviensis</name>
    <dbReference type="NCBI Taxonomy" id="42253"/>
    <lineage>
        <taxon>Bacteria</taxon>
        <taxon>Pseudomonadati</taxon>
        <taxon>Nitrospirota</taxon>
        <taxon>Nitrospiria</taxon>
        <taxon>Nitrospirales</taxon>
        <taxon>Nitrospiraceae</taxon>
        <taxon>Nitrospira</taxon>
    </lineage>
</organism>
<evidence type="ECO:0000313" key="2">
    <source>
        <dbReference type="EMBL" id="ALA56667.1"/>
    </source>
</evidence>
<keyword evidence="1" id="KW-0732">Signal</keyword>